<keyword evidence="2" id="KW-1185">Reference proteome</keyword>
<sequence>MLWADCVEKLRIPKIVSKTQNIVPPHGLLANLVCEAAPLRDYIPPVCLSLTGDRLFQHNGLKADN</sequence>
<proteinExistence type="predicted"/>
<name>A0A1Y5TER7_9RHOB</name>
<dbReference type="Proteomes" id="UP000193827">
    <property type="component" value="Unassembled WGS sequence"/>
</dbReference>
<evidence type="ECO:0000313" key="2">
    <source>
        <dbReference type="Proteomes" id="UP000193827"/>
    </source>
</evidence>
<accession>A0A1Y5TER7</accession>
<organism evidence="1 2">
    <name type="scientific">Roseovarius litorisediminis</name>
    <dbReference type="NCBI Taxonomy" id="1312363"/>
    <lineage>
        <taxon>Bacteria</taxon>
        <taxon>Pseudomonadati</taxon>
        <taxon>Pseudomonadota</taxon>
        <taxon>Alphaproteobacteria</taxon>
        <taxon>Rhodobacterales</taxon>
        <taxon>Roseobacteraceae</taxon>
        <taxon>Roseovarius</taxon>
    </lineage>
</organism>
<evidence type="ECO:0000313" key="1">
    <source>
        <dbReference type="EMBL" id="SLN62416.1"/>
    </source>
</evidence>
<reference evidence="1 2" key="1">
    <citation type="submission" date="2017-03" db="EMBL/GenBank/DDBJ databases">
        <authorList>
            <person name="Afonso C.L."/>
            <person name="Miller P.J."/>
            <person name="Scott M.A."/>
            <person name="Spackman E."/>
            <person name="Goraichik I."/>
            <person name="Dimitrov K.M."/>
            <person name="Suarez D.L."/>
            <person name="Swayne D.E."/>
        </authorList>
    </citation>
    <scope>NUCLEOTIDE SEQUENCE [LARGE SCALE GENOMIC DNA]</scope>
    <source>
        <strain evidence="1 2">CECT 8287</strain>
    </source>
</reference>
<gene>
    <name evidence="1" type="ORF">PEL8287_03401</name>
</gene>
<dbReference type="EMBL" id="FWFL01000010">
    <property type="protein sequence ID" value="SLN62416.1"/>
    <property type="molecule type" value="Genomic_DNA"/>
</dbReference>
<protein>
    <submittedName>
        <fullName evidence="1">Uncharacterized protein</fullName>
    </submittedName>
</protein>
<dbReference type="AlphaFoldDB" id="A0A1Y5TER7"/>